<organism evidence="1 2">
    <name type="scientific">Candidatus Woesebacteria bacterium CG22_combo_CG10-13_8_21_14_all_39_10</name>
    <dbReference type="NCBI Taxonomy" id="1975059"/>
    <lineage>
        <taxon>Bacteria</taxon>
        <taxon>Candidatus Woeseibacteriota</taxon>
    </lineage>
</organism>
<protein>
    <submittedName>
        <fullName evidence="1">Uncharacterized protein</fullName>
    </submittedName>
</protein>
<dbReference type="AlphaFoldDB" id="A0A2H0BJ14"/>
<evidence type="ECO:0000313" key="1">
    <source>
        <dbReference type="EMBL" id="PIP57686.1"/>
    </source>
</evidence>
<reference evidence="1 2" key="1">
    <citation type="submission" date="2017-09" db="EMBL/GenBank/DDBJ databases">
        <title>Depth-based differentiation of microbial function through sediment-hosted aquifers and enrichment of novel symbionts in the deep terrestrial subsurface.</title>
        <authorList>
            <person name="Probst A.J."/>
            <person name="Ladd B."/>
            <person name="Jarett J.K."/>
            <person name="Geller-Mcgrath D.E."/>
            <person name="Sieber C.M."/>
            <person name="Emerson J.B."/>
            <person name="Anantharaman K."/>
            <person name="Thomas B.C."/>
            <person name="Malmstrom R."/>
            <person name="Stieglmeier M."/>
            <person name="Klingl A."/>
            <person name="Woyke T."/>
            <person name="Ryan C.M."/>
            <person name="Banfield J.F."/>
        </authorList>
    </citation>
    <scope>NUCLEOTIDE SEQUENCE [LARGE SCALE GENOMIC DNA]</scope>
    <source>
        <strain evidence="1">CG22_combo_CG10-13_8_21_14_all_39_10</strain>
    </source>
</reference>
<evidence type="ECO:0000313" key="2">
    <source>
        <dbReference type="Proteomes" id="UP000229847"/>
    </source>
</evidence>
<accession>A0A2H0BJ14</accession>
<dbReference type="EMBL" id="PCSW01000054">
    <property type="protein sequence ID" value="PIP57686.1"/>
    <property type="molecule type" value="Genomic_DNA"/>
</dbReference>
<sequence length="106" mass="12438">MTKYQEYFQRMLKGNQELFDRFAKIHADYGLDEESHQEEFNKVGVEVLKVLREWEGKLCSQSEKAGFGSFTGNLAKKFQTEIKSRFPLIDHVGIIIKRFSLKKISF</sequence>
<comment type="caution">
    <text evidence="1">The sequence shown here is derived from an EMBL/GenBank/DDBJ whole genome shotgun (WGS) entry which is preliminary data.</text>
</comment>
<proteinExistence type="predicted"/>
<gene>
    <name evidence="1" type="ORF">COX03_01740</name>
</gene>
<name>A0A2H0BJ14_9BACT</name>
<dbReference type="Proteomes" id="UP000229847">
    <property type="component" value="Unassembled WGS sequence"/>
</dbReference>